<reference evidence="8" key="2">
    <citation type="submission" date="2014-02" db="EMBL/GenBank/DDBJ databases">
        <title>Complete DNA sequence of /Kuraishia capsulata/ illustrates novel genomic features among budding yeasts (/Saccharomycotina/).</title>
        <authorList>
            <person name="Morales L."/>
            <person name="Noel B."/>
            <person name="Porcel B."/>
            <person name="Marcet-Houben M."/>
            <person name="Hullo M-F."/>
            <person name="Sacerdot C."/>
            <person name="Tekaia F."/>
            <person name="Leh-Louis V."/>
            <person name="Despons L."/>
            <person name="Khanna V."/>
            <person name="Aury J-M."/>
            <person name="Barbe V."/>
            <person name="Couloux A."/>
            <person name="Labadie K."/>
            <person name="Pelletier E."/>
            <person name="Souciet J-L."/>
            <person name="Boekhout T."/>
            <person name="Gabaldon T."/>
            <person name="Wincker P."/>
            <person name="Dujon B."/>
        </authorList>
    </citation>
    <scope>NUCLEOTIDE SEQUENCE</scope>
    <source>
        <strain evidence="8">CBS 1993</strain>
    </source>
</reference>
<accession>W6MQ86</accession>
<proteinExistence type="inferred from homology"/>
<keyword evidence="7" id="KW-0408">Iron</keyword>
<dbReference type="PANTHER" id="PTHR20883">
    <property type="entry name" value="PHYTANOYL-COA DIOXYGENASE DOMAIN CONTAINING 1"/>
    <property type="match status" value="1"/>
</dbReference>
<keyword evidence="9" id="KW-1185">Reference proteome</keyword>
<protein>
    <recommendedName>
        <fullName evidence="10">Phytanoyl-CoA dioxygenase</fullName>
    </recommendedName>
</protein>
<keyword evidence="4" id="KW-0479">Metal-binding</keyword>
<dbReference type="PANTHER" id="PTHR20883:SF45">
    <property type="entry name" value="PHYTANOYL-COA DIOXYGENASE FAMILY PROTEIN"/>
    <property type="match status" value="1"/>
</dbReference>
<dbReference type="Pfam" id="PF05721">
    <property type="entry name" value="PhyH"/>
    <property type="match status" value="1"/>
</dbReference>
<dbReference type="GeneID" id="34517461"/>
<dbReference type="Proteomes" id="UP000019384">
    <property type="component" value="Unassembled WGS sequence"/>
</dbReference>
<evidence type="ECO:0000256" key="2">
    <source>
        <dbReference type="ARBA" id="ARBA00005830"/>
    </source>
</evidence>
<evidence type="ECO:0000256" key="7">
    <source>
        <dbReference type="ARBA" id="ARBA00023004"/>
    </source>
</evidence>
<name>W6MQ86_9ASCO</name>
<evidence type="ECO:0000313" key="8">
    <source>
        <dbReference type="EMBL" id="CDK24055.1"/>
    </source>
</evidence>
<dbReference type="GO" id="GO:0051213">
    <property type="term" value="F:dioxygenase activity"/>
    <property type="evidence" value="ECO:0007669"/>
    <property type="project" value="UniProtKB-KW"/>
</dbReference>
<dbReference type="RefSeq" id="XP_022456073.1">
    <property type="nucleotide sequence ID" value="XM_022604512.1"/>
</dbReference>
<dbReference type="InterPro" id="IPR008775">
    <property type="entry name" value="Phytyl_CoA_dOase-like"/>
</dbReference>
<dbReference type="STRING" id="1382522.W6MQ86"/>
<evidence type="ECO:0000256" key="3">
    <source>
        <dbReference type="ARBA" id="ARBA00011738"/>
    </source>
</evidence>
<dbReference type="Gene3D" id="2.60.120.620">
    <property type="entry name" value="q2cbj1_9rhob like domain"/>
    <property type="match status" value="1"/>
</dbReference>
<dbReference type="OrthoDB" id="445007at2759"/>
<dbReference type="EMBL" id="HG793125">
    <property type="protein sequence ID" value="CDK24055.1"/>
    <property type="molecule type" value="Genomic_DNA"/>
</dbReference>
<keyword evidence="6" id="KW-0560">Oxidoreductase</keyword>
<evidence type="ECO:0000256" key="1">
    <source>
        <dbReference type="ARBA" id="ARBA00001962"/>
    </source>
</evidence>
<dbReference type="HOGENOM" id="CLU_047725_0_1_1"/>
<gene>
    <name evidence="8" type="ORF">KUCA_T00000015001</name>
</gene>
<comment type="similarity">
    <text evidence="2">Belongs to the PhyH family.</text>
</comment>
<evidence type="ECO:0000256" key="5">
    <source>
        <dbReference type="ARBA" id="ARBA00022964"/>
    </source>
</evidence>
<comment type="subunit">
    <text evidence="3">Homodimer.</text>
</comment>
<keyword evidence="5" id="KW-0223">Dioxygenase</keyword>
<evidence type="ECO:0000256" key="6">
    <source>
        <dbReference type="ARBA" id="ARBA00023002"/>
    </source>
</evidence>
<dbReference type="GO" id="GO:0046872">
    <property type="term" value="F:metal ion binding"/>
    <property type="evidence" value="ECO:0007669"/>
    <property type="project" value="UniProtKB-KW"/>
</dbReference>
<dbReference type="SUPFAM" id="SSF51197">
    <property type="entry name" value="Clavaminate synthase-like"/>
    <property type="match status" value="1"/>
</dbReference>
<evidence type="ECO:0000313" key="9">
    <source>
        <dbReference type="Proteomes" id="UP000019384"/>
    </source>
</evidence>
<evidence type="ECO:0008006" key="10">
    <source>
        <dbReference type="Google" id="ProtNLM"/>
    </source>
</evidence>
<organism evidence="8 9">
    <name type="scientific">Kuraishia capsulata CBS 1993</name>
    <dbReference type="NCBI Taxonomy" id="1382522"/>
    <lineage>
        <taxon>Eukaryota</taxon>
        <taxon>Fungi</taxon>
        <taxon>Dikarya</taxon>
        <taxon>Ascomycota</taxon>
        <taxon>Saccharomycotina</taxon>
        <taxon>Pichiomycetes</taxon>
        <taxon>Pichiales</taxon>
        <taxon>Pichiaceae</taxon>
        <taxon>Kuraishia</taxon>
    </lineage>
</organism>
<dbReference type="AlphaFoldDB" id="W6MQ86"/>
<evidence type="ECO:0000256" key="4">
    <source>
        <dbReference type="ARBA" id="ARBA00022723"/>
    </source>
</evidence>
<reference evidence="8" key="1">
    <citation type="submission" date="2013-12" db="EMBL/GenBank/DDBJ databases">
        <authorList>
            <person name="Genoscope - CEA"/>
        </authorList>
    </citation>
    <scope>NUCLEOTIDE SEQUENCE</scope>
    <source>
        <strain evidence="8">CBS 1993</strain>
    </source>
</reference>
<sequence length="345" mass="38722">MTTLMSTTLEELKFHDKVDQEGLHLVSIPEIVKDDRKLNVTAADLTVSEPITIEKIKEKVAIYGGAIVRNFIAEEDCDQMLADLRPYIDAQGVTDDLQNFLPPTTARVGRTVLKSKTIAEKFLAHPTNLAVANEFLGRENAFRIGPDQIVTGTSEAQLNSCMAFAVRPGAEDQPLHRDDVIHHNIRRKMETYEFGTETAIGTVLALKRTTKENGATRFIPGSHLWDHYREPSDENAFYAELEKGDAFFMLASCYHGGSANITKDEERVIIILFMTQGTLRQEEMVLLGADLDYLRSLSVEALKAMGLQLSQPFCGHVDNIDAIEYLLPESDYRRPHFKESYKVTA</sequence>
<comment type="cofactor">
    <cofactor evidence="1">
        <name>Fe cation</name>
        <dbReference type="ChEBI" id="CHEBI:24875"/>
    </cofactor>
</comment>